<keyword evidence="2" id="KW-1185">Reference proteome</keyword>
<sequence>MRPLVAVSALVRSVDVAGQNSSETVAALLDKRVLVSETPYATRFCRLTPSIDNAPDEVEAALRAVRELA</sequence>
<name>D0LSB2_HALO1</name>
<dbReference type="Proteomes" id="UP000001880">
    <property type="component" value="Chromosome"/>
</dbReference>
<evidence type="ECO:0000313" key="1">
    <source>
        <dbReference type="EMBL" id="ACY15611.1"/>
    </source>
</evidence>
<protein>
    <submittedName>
        <fullName evidence="1">Uncharacterized protein</fullName>
    </submittedName>
</protein>
<dbReference type="OrthoDB" id="9804366at2"/>
<accession>D0LSB2</accession>
<dbReference type="KEGG" id="hoh:Hoch_3107"/>
<dbReference type="AlphaFoldDB" id="D0LSB2"/>
<proteinExistence type="predicted"/>
<dbReference type="RefSeq" id="WP_012828211.1">
    <property type="nucleotide sequence ID" value="NC_013440.1"/>
</dbReference>
<dbReference type="HOGENOM" id="CLU_2770166_0_0_7"/>
<dbReference type="EMBL" id="CP001804">
    <property type="protein sequence ID" value="ACY15611.1"/>
    <property type="molecule type" value="Genomic_DNA"/>
</dbReference>
<reference evidence="1 2" key="1">
    <citation type="journal article" date="2010" name="Stand. Genomic Sci.">
        <title>Complete genome sequence of Haliangium ochraceum type strain (SMP-2).</title>
        <authorList>
            <consortium name="US DOE Joint Genome Institute (JGI-PGF)"/>
            <person name="Ivanova N."/>
            <person name="Daum C."/>
            <person name="Lang E."/>
            <person name="Abt B."/>
            <person name="Kopitz M."/>
            <person name="Saunders E."/>
            <person name="Lapidus A."/>
            <person name="Lucas S."/>
            <person name="Glavina Del Rio T."/>
            <person name="Nolan M."/>
            <person name="Tice H."/>
            <person name="Copeland A."/>
            <person name="Cheng J.F."/>
            <person name="Chen F."/>
            <person name="Bruce D."/>
            <person name="Goodwin L."/>
            <person name="Pitluck S."/>
            <person name="Mavromatis K."/>
            <person name="Pati A."/>
            <person name="Mikhailova N."/>
            <person name="Chen A."/>
            <person name="Palaniappan K."/>
            <person name="Land M."/>
            <person name="Hauser L."/>
            <person name="Chang Y.J."/>
            <person name="Jeffries C.D."/>
            <person name="Detter J.C."/>
            <person name="Brettin T."/>
            <person name="Rohde M."/>
            <person name="Goker M."/>
            <person name="Bristow J."/>
            <person name="Markowitz V."/>
            <person name="Eisen J.A."/>
            <person name="Hugenholtz P."/>
            <person name="Kyrpides N.C."/>
            <person name="Klenk H.P."/>
        </authorList>
    </citation>
    <scope>NUCLEOTIDE SEQUENCE [LARGE SCALE GENOMIC DNA]</scope>
    <source>
        <strain evidence="2">DSM 14365 / CIP 107738 / JCM 11303 / AJ 13395 / SMP-2</strain>
    </source>
</reference>
<organism evidence="1 2">
    <name type="scientific">Haliangium ochraceum (strain DSM 14365 / JCM 11303 / SMP-2)</name>
    <dbReference type="NCBI Taxonomy" id="502025"/>
    <lineage>
        <taxon>Bacteria</taxon>
        <taxon>Pseudomonadati</taxon>
        <taxon>Myxococcota</taxon>
        <taxon>Polyangia</taxon>
        <taxon>Haliangiales</taxon>
        <taxon>Kofleriaceae</taxon>
        <taxon>Haliangium</taxon>
    </lineage>
</organism>
<gene>
    <name evidence="1" type="ordered locus">Hoch_3107</name>
</gene>
<evidence type="ECO:0000313" key="2">
    <source>
        <dbReference type="Proteomes" id="UP000001880"/>
    </source>
</evidence>